<dbReference type="CDD" id="cd05254">
    <property type="entry name" value="dTDP_HR_like_SDR_e"/>
    <property type="match status" value="1"/>
</dbReference>
<reference evidence="8 9" key="1">
    <citation type="submission" date="2019-02" db="EMBL/GenBank/DDBJ databases">
        <title>Deep-cultivation of Planctomycetes and their phenomic and genomic characterization uncovers novel biology.</title>
        <authorList>
            <person name="Wiegand S."/>
            <person name="Jogler M."/>
            <person name="Boedeker C."/>
            <person name="Pinto D."/>
            <person name="Vollmers J."/>
            <person name="Rivas-Marin E."/>
            <person name="Kohn T."/>
            <person name="Peeters S.H."/>
            <person name="Heuer A."/>
            <person name="Rast P."/>
            <person name="Oberbeckmann S."/>
            <person name="Bunk B."/>
            <person name="Jeske O."/>
            <person name="Meyerdierks A."/>
            <person name="Storesund J.E."/>
            <person name="Kallscheuer N."/>
            <person name="Luecker S."/>
            <person name="Lage O.M."/>
            <person name="Pohl T."/>
            <person name="Merkel B.J."/>
            <person name="Hornburger P."/>
            <person name="Mueller R.-W."/>
            <person name="Bruemmer F."/>
            <person name="Labrenz M."/>
            <person name="Spormann A.M."/>
            <person name="Op den Camp H."/>
            <person name="Overmann J."/>
            <person name="Amann R."/>
            <person name="Jetten M.S.M."/>
            <person name="Mascher T."/>
            <person name="Medema M.H."/>
            <person name="Devos D.P."/>
            <person name="Kaster A.-K."/>
            <person name="Ovreas L."/>
            <person name="Rohde M."/>
            <person name="Galperin M.Y."/>
            <person name="Jogler C."/>
        </authorList>
    </citation>
    <scope>NUCLEOTIDE SEQUENCE [LARGE SCALE GENOMIC DNA]</scope>
    <source>
        <strain evidence="8 9">Pan241w</strain>
    </source>
</reference>
<keyword evidence="9" id="KW-1185">Reference proteome</keyword>
<dbReference type="InterPro" id="IPR005913">
    <property type="entry name" value="dTDP_dehydrorham_reduct"/>
</dbReference>
<evidence type="ECO:0000313" key="9">
    <source>
        <dbReference type="Proteomes" id="UP000317171"/>
    </source>
</evidence>
<evidence type="ECO:0000256" key="4">
    <source>
        <dbReference type="ARBA" id="ARBA00017099"/>
    </source>
</evidence>
<dbReference type="Pfam" id="PF04321">
    <property type="entry name" value="RmlD_sub_bind"/>
    <property type="match status" value="1"/>
</dbReference>
<dbReference type="UniPathway" id="UPA00124"/>
<name>A0A517RM25_9PLAN</name>
<comment type="function">
    <text evidence="6">Catalyzes the reduction of dTDP-6-deoxy-L-lyxo-4-hexulose to yield dTDP-L-rhamnose.</text>
</comment>
<dbReference type="AlphaFoldDB" id="A0A517RM25"/>
<dbReference type="GO" id="GO:0008831">
    <property type="term" value="F:dTDP-4-dehydrorhamnose reductase activity"/>
    <property type="evidence" value="ECO:0007669"/>
    <property type="project" value="UniProtKB-EC"/>
</dbReference>
<comment type="similarity">
    <text evidence="2 6">Belongs to the dTDP-4-dehydrorhamnose reductase family.</text>
</comment>
<feature type="domain" description="RmlD-like substrate binding" evidence="7">
    <location>
        <begin position="1"/>
        <end position="283"/>
    </location>
</feature>
<dbReference type="EMBL" id="CP036269">
    <property type="protein sequence ID" value="QDT44939.1"/>
    <property type="molecule type" value="Genomic_DNA"/>
</dbReference>
<dbReference type="PANTHER" id="PTHR10491:SF4">
    <property type="entry name" value="METHIONINE ADENOSYLTRANSFERASE 2 SUBUNIT BETA"/>
    <property type="match status" value="1"/>
</dbReference>
<dbReference type="GO" id="GO:0005829">
    <property type="term" value="C:cytosol"/>
    <property type="evidence" value="ECO:0007669"/>
    <property type="project" value="TreeGrafter"/>
</dbReference>
<dbReference type="EC" id="1.1.1.133" evidence="3 6"/>
<sequence length="291" mass="32139">MQITIIGARGQLGQDLRLSLAADGHQLTCLTHQDISIENAASIEAALDQSSPNLIINTAAYNKVDQAESEPDIAFAINALGPRLLAQYCQKHKICLLHFSSDYVFGLEGLRKPAYKENDPPGPISAYGQSKLAGEYFIRAICSQHYVVRTCGLYGKAGKTGNGNFVETMLRLGKERDELSLINDQHCTPTSTHDLSAAITRLITTDQFGLYHATSQGKTTWYEFAQTIFDLAGIEVQTNPITTEQYQAAAERPRFSVLDCSKLEEVTGFSFPHWKQSLSTYLESPDLDINK</sequence>
<dbReference type="KEGG" id="gaz:Pan241w_50550"/>
<evidence type="ECO:0000256" key="2">
    <source>
        <dbReference type="ARBA" id="ARBA00010944"/>
    </source>
</evidence>
<dbReference type="InterPro" id="IPR036291">
    <property type="entry name" value="NAD(P)-bd_dom_sf"/>
</dbReference>
<evidence type="ECO:0000313" key="8">
    <source>
        <dbReference type="EMBL" id="QDT44939.1"/>
    </source>
</evidence>
<accession>A0A517RM25</accession>
<comment type="catalytic activity">
    <reaction evidence="5">
        <text>dTDP-beta-L-rhamnose + NADP(+) = dTDP-4-dehydro-beta-L-rhamnose + NADPH + H(+)</text>
        <dbReference type="Rhea" id="RHEA:21796"/>
        <dbReference type="ChEBI" id="CHEBI:15378"/>
        <dbReference type="ChEBI" id="CHEBI:57510"/>
        <dbReference type="ChEBI" id="CHEBI:57783"/>
        <dbReference type="ChEBI" id="CHEBI:58349"/>
        <dbReference type="ChEBI" id="CHEBI:62830"/>
        <dbReference type="EC" id="1.1.1.133"/>
    </reaction>
</comment>
<dbReference type="Gene3D" id="3.90.25.10">
    <property type="entry name" value="UDP-galactose 4-epimerase, domain 1"/>
    <property type="match status" value="1"/>
</dbReference>
<comment type="pathway">
    <text evidence="1 6">Carbohydrate biosynthesis; dTDP-L-rhamnose biosynthesis.</text>
</comment>
<dbReference type="NCBIfam" id="TIGR01214">
    <property type="entry name" value="rmlD"/>
    <property type="match status" value="1"/>
</dbReference>
<dbReference type="RefSeq" id="WP_145220777.1">
    <property type="nucleotide sequence ID" value="NZ_CP036269.1"/>
</dbReference>
<proteinExistence type="inferred from homology"/>
<evidence type="ECO:0000256" key="5">
    <source>
        <dbReference type="ARBA" id="ARBA00048200"/>
    </source>
</evidence>
<dbReference type="OrthoDB" id="9803892at2"/>
<organism evidence="8 9">
    <name type="scientific">Gimesia alba</name>
    <dbReference type="NCBI Taxonomy" id="2527973"/>
    <lineage>
        <taxon>Bacteria</taxon>
        <taxon>Pseudomonadati</taxon>
        <taxon>Planctomycetota</taxon>
        <taxon>Planctomycetia</taxon>
        <taxon>Planctomycetales</taxon>
        <taxon>Planctomycetaceae</taxon>
        <taxon>Gimesia</taxon>
    </lineage>
</organism>
<evidence type="ECO:0000256" key="3">
    <source>
        <dbReference type="ARBA" id="ARBA00012929"/>
    </source>
</evidence>
<evidence type="ECO:0000256" key="1">
    <source>
        <dbReference type="ARBA" id="ARBA00004781"/>
    </source>
</evidence>
<evidence type="ECO:0000259" key="7">
    <source>
        <dbReference type="Pfam" id="PF04321"/>
    </source>
</evidence>
<gene>
    <name evidence="8" type="primary">rmlD</name>
    <name evidence="8" type="ORF">Pan241w_50550</name>
</gene>
<keyword evidence="6 8" id="KW-0560">Oxidoreductase</keyword>
<dbReference type="SUPFAM" id="SSF51735">
    <property type="entry name" value="NAD(P)-binding Rossmann-fold domains"/>
    <property type="match status" value="1"/>
</dbReference>
<dbReference type="GO" id="GO:0019305">
    <property type="term" value="P:dTDP-rhamnose biosynthetic process"/>
    <property type="evidence" value="ECO:0007669"/>
    <property type="project" value="UniProtKB-UniPathway"/>
</dbReference>
<dbReference type="Gene3D" id="3.40.50.720">
    <property type="entry name" value="NAD(P)-binding Rossmann-like Domain"/>
    <property type="match status" value="1"/>
</dbReference>
<dbReference type="PANTHER" id="PTHR10491">
    <property type="entry name" value="DTDP-4-DEHYDRORHAMNOSE REDUCTASE"/>
    <property type="match status" value="1"/>
</dbReference>
<dbReference type="Proteomes" id="UP000317171">
    <property type="component" value="Chromosome"/>
</dbReference>
<protein>
    <recommendedName>
        <fullName evidence="4 6">dTDP-4-dehydrorhamnose reductase</fullName>
        <ecNumber evidence="3 6">1.1.1.133</ecNumber>
    </recommendedName>
</protein>
<keyword evidence="6" id="KW-0521">NADP</keyword>
<evidence type="ECO:0000256" key="6">
    <source>
        <dbReference type="RuleBase" id="RU364082"/>
    </source>
</evidence>
<dbReference type="InterPro" id="IPR029903">
    <property type="entry name" value="RmlD-like-bd"/>
</dbReference>